<protein>
    <submittedName>
        <fullName evidence="1">Uncharacterized protein</fullName>
    </submittedName>
</protein>
<comment type="caution">
    <text evidence="1">The sequence shown here is derived from an EMBL/GenBank/DDBJ whole genome shotgun (WGS) entry which is preliminary data.</text>
</comment>
<evidence type="ECO:0000313" key="1">
    <source>
        <dbReference type="EMBL" id="GAH31385.1"/>
    </source>
</evidence>
<feature type="non-terminal residue" evidence="1">
    <location>
        <position position="1"/>
    </location>
</feature>
<dbReference type="EMBL" id="BARU01014099">
    <property type="protein sequence ID" value="GAH31385.1"/>
    <property type="molecule type" value="Genomic_DNA"/>
</dbReference>
<sequence length="39" mass="4629">IHVQRLTQNYLRIAIVQRFDFSQNSNVASLLIQDFSVFF</sequence>
<accession>X1FFS6</accession>
<proteinExistence type="predicted"/>
<gene>
    <name evidence="1" type="ORF">S03H2_25087</name>
</gene>
<organism evidence="1">
    <name type="scientific">marine sediment metagenome</name>
    <dbReference type="NCBI Taxonomy" id="412755"/>
    <lineage>
        <taxon>unclassified sequences</taxon>
        <taxon>metagenomes</taxon>
        <taxon>ecological metagenomes</taxon>
    </lineage>
</organism>
<name>X1FFS6_9ZZZZ</name>
<dbReference type="AlphaFoldDB" id="X1FFS6"/>
<reference evidence="1" key="1">
    <citation type="journal article" date="2014" name="Front. Microbiol.">
        <title>High frequency of phylogenetically diverse reductive dehalogenase-homologous genes in deep subseafloor sedimentary metagenomes.</title>
        <authorList>
            <person name="Kawai M."/>
            <person name="Futagami T."/>
            <person name="Toyoda A."/>
            <person name="Takaki Y."/>
            <person name="Nishi S."/>
            <person name="Hori S."/>
            <person name="Arai W."/>
            <person name="Tsubouchi T."/>
            <person name="Morono Y."/>
            <person name="Uchiyama I."/>
            <person name="Ito T."/>
            <person name="Fujiyama A."/>
            <person name="Inagaki F."/>
            <person name="Takami H."/>
        </authorList>
    </citation>
    <scope>NUCLEOTIDE SEQUENCE</scope>
    <source>
        <strain evidence="1">Expedition CK06-06</strain>
    </source>
</reference>